<feature type="region of interest" description="Disordered" evidence="6">
    <location>
        <begin position="527"/>
        <end position="551"/>
    </location>
</feature>
<name>A0A8J5KX77_ZINOF</name>
<keyword evidence="10" id="KW-1185">Reference proteome</keyword>
<feature type="transmembrane region" description="Helical" evidence="7">
    <location>
        <begin position="12"/>
        <end position="37"/>
    </location>
</feature>
<dbReference type="Proteomes" id="UP000734854">
    <property type="component" value="Unassembled WGS sequence"/>
</dbReference>
<protein>
    <recommendedName>
        <fullName evidence="8">GTD-binding domain-containing protein</fullName>
    </recommendedName>
</protein>
<evidence type="ECO:0000259" key="8">
    <source>
        <dbReference type="PROSITE" id="PS51775"/>
    </source>
</evidence>
<evidence type="ECO:0000256" key="7">
    <source>
        <dbReference type="SAM" id="Phobius"/>
    </source>
</evidence>
<keyword evidence="2 7" id="KW-0812">Transmembrane</keyword>
<evidence type="ECO:0000256" key="6">
    <source>
        <dbReference type="SAM" id="MobiDB-lite"/>
    </source>
</evidence>
<dbReference type="PANTHER" id="PTHR31448:SF45">
    <property type="entry name" value="EXPRESSED PROTEIN"/>
    <property type="match status" value="1"/>
</dbReference>
<organism evidence="9 10">
    <name type="scientific">Zingiber officinale</name>
    <name type="common">Ginger</name>
    <name type="synonym">Amomum zingiber</name>
    <dbReference type="NCBI Taxonomy" id="94328"/>
    <lineage>
        <taxon>Eukaryota</taxon>
        <taxon>Viridiplantae</taxon>
        <taxon>Streptophyta</taxon>
        <taxon>Embryophyta</taxon>
        <taxon>Tracheophyta</taxon>
        <taxon>Spermatophyta</taxon>
        <taxon>Magnoliopsida</taxon>
        <taxon>Liliopsida</taxon>
        <taxon>Zingiberales</taxon>
        <taxon>Zingiberaceae</taxon>
        <taxon>Zingiber</taxon>
    </lineage>
</organism>
<evidence type="ECO:0000256" key="1">
    <source>
        <dbReference type="ARBA" id="ARBA00004167"/>
    </source>
</evidence>
<evidence type="ECO:0000256" key="3">
    <source>
        <dbReference type="ARBA" id="ARBA00022989"/>
    </source>
</evidence>
<dbReference type="InterPro" id="IPR039306">
    <property type="entry name" value="MYOB"/>
</dbReference>
<feature type="region of interest" description="Disordered" evidence="6">
    <location>
        <begin position="168"/>
        <end position="252"/>
    </location>
</feature>
<dbReference type="PANTHER" id="PTHR31448">
    <property type="entry name" value="MYOSIN-BINDING PROTEIN 2"/>
    <property type="match status" value="1"/>
</dbReference>
<reference evidence="9 10" key="1">
    <citation type="submission" date="2020-08" db="EMBL/GenBank/DDBJ databases">
        <title>Plant Genome Project.</title>
        <authorList>
            <person name="Zhang R.-G."/>
        </authorList>
    </citation>
    <scope>NUCLEOTIDE SEQUENCE [LARGE SCALE GENOMIC DNA]</scope>
    <source>
        <tissue evidence="9">Rhizome</tissue>
    </source>
</reference>
<keyword evidence="3 7" id="KW-1133">Transmembrane helix</keyword>
<dbReference type="GO" id="GO:0016020">
    <property type="term" value="C:membrane"/>
    <property type="evidence" value="ECO:0007669"/>
    <property type="project" value="UniProtKB-SubCell"/>
</dbReference>
<dbReference type="GO" id="GO:0080115">
    <property type="term" value="F:myosin XI tail binding"/>
    <property type="evidence" value="ECO:0007669"/>
    <property type="project" value="UniProtKB-ARBA"/>
</dbReference>
<feature type="domain" description="GTD-binding" evidence="8">
    <location>
        <begin position="381"/>
        <end position="479"/>
    </location>
</feature>
<evidence type="ECO:0000256" key="4">
    <source>
        <dbReference type="ARBA" id="ARBA00023136"/>
    </source>
</evidence>
<evidence type="ECO:0000256" key="2">
    <source>
        <dbReference type="ARBA" id="ARBA00022692"/>
    </source>
</evidence>
<comment type="caution">
    <text evidence="9">The sequence shown here is derived from an EMBL/GenBank/DDBJ whole genome shotgun (WGS) entry which is preliminary data.</text>
</comment>
<evidence type="ECO:0000313" key="9">
    <source>
        <dbReference type="EMBL" id="KAG6492979.1"/>
    </source>
</evidence>
<feature type="compositionally biased region" description="Basic and acidic residues" evidence="6">
    <location>
        <begin position="179"/>
        <end position="192"/>
    </location>
</feature>
<proteinExistence type="predicted"/>
<evidence type="ECO:0000256" key="5">
    <source>
        <dbReference type="SAM" id="Coils"/>
    </source>
</evidence>
<dbReference type="PROSITE" id="PS51775">
    <property type="entry name" value="GTD_BINDING"/>
    <property type="match status" value="1"/>
</dbReference>
<keyword evidence="4 7" id="KW-0472">Membrane</keyword>
<feature type="coiled-coil region" evidence="5">
    <location>
        <begin position="387"/>
        <end position="522"/>
    </location>
</feature>
<comment type="subcellular location">
    <subcellularLocation>
        <location evidence="1">Membrane</location>
        <topology evidence="1">Single-pass membrane protein</topology>
    </subcellularLocation>
</comment>
<dbReference type="Pfam" id="PF04576">
    <property type="entry name" value="Zein-binding"/>
    <property type="match status" value="1"/>
</dbReference>
<accession>A0A8J5KX77</accession>
<feature type="region of interest" description="Disordered" evidence="6">
    <location>
        <begin position="129"/>
        <end position="155"/>
    </location>
</feature>
<keyword evidence="5" id="KW-0175">Coiled coil</keyword>
<dbReference type="InterPro" id="IPR007656">
    <property type="entry name" value="GTD-bd"/>
</dbReference>
<dbReference type="OrthoDB" id="1047602at2759"/>
<gene>
    <name evidence="9" type="ORF">ZIOFF_047951</name>
</gene>
<dbReference type="AlphaFoldDB" id="A0A8J5KX77"/>
<feature type="compositionally biased region" description="Polar residues" evidence="6">
    <location>
        <begin position="234"/>
        <end position="243"/>
    </location>
</feature>
<evidence type="ECO:0000313" key="10">
    <source>
        <dbReference type="Proteomes" id="UP000734854"/>
    </source>
</evidence>
<dbReference type="EMBL" id="JACMSC010000013">
    <property type="protein sequence ID" value="KAG6492979.1"/>
    <property type="molecule type" value="Genomic_DNA"/>
</dbReference>
<sequence length="611" mass="67503">MPGAAESLGFFAFYKTAICECFLIAFLLYNAALAYLATRFARFCNLPPPCLLCSRLDNLLGGGERNGFYKRLFCHAHKVEISSMVYCHDHKKLADLRDMCHACLLSSTTVSATGHETYTLLGRNLKLKPDDHNDDGDGGIPNHAPPSSNHKLRPTPAGTSVCSCCSGTFQRPTPKKQPKRDVEPYDELKLPSDSDSEASLSENCDGYPQSRATKAAKEKSRWRRRLPPSMPFSYRTSPKTASTEKVPEKLIHPCTPGGAMKLSGEVKNNPEQVHRSIESSVRGNGFKKAIGNRGFILSPRFSEVVAGKESSRAQEDLKQRLSRALDSLWSNEATASPRIDDLKSSDASAAALQNLASRLSISRCNSSMDFAAIVSDVEGETSIARLKQQVEMDRKSISALCKELEEERSASTVAVNEAMAMITRLQEEKAAMQMEASQYLRLLEEQAEYDQEAIEKLNELLDEREKECLDMEAELETFRRDSSSSTAAVKICGAACGAKDLLLNVEQEKFQVSDSLKKLQNKLALFSAKQQPPPPPLAGEETGEEDPEIGSLKDEVSGLTERMEAIEEDREFLRQALAALRHGAEGMQLVQDIAWQLKGLRRELKEGITAN</sequence>